<dbReference type="FunFam" id="3.40.50.12230:FF:000001">
    <property type="entry name" value="Methionyl-tRNA formyltransferase"/>
    <property type="match status" value="1"/>
</dbReference>
<dbReference type="HAMAP" id="MF_00182">
    <property type="entry name" value="Formyl_trans"/>
    <property type="match status" value="1"/>
</dbReference>
<sequence>MKIVFMGTPDFAVPALKALIKEFEVCAVFTQPDKPKGRGKKLSMSPVKEVALEHHIPVYQPTVLRKDNDSINIIEQLKPDFIVVIAYGQILTEEVLKIPSKGCINVHGSILPKYRGAAPVNWAIIQGEKISGNTTMLMDKGLDTGDILLKDEVVIDDDMTAGQLHDILMERSADLLVRTLEGICRGEITPVKQGETTTMYASMLNKEMAKIDWHKSAEEVHNFIRGLNPWPVAHTNYKDIVMKIHKSTVIEKNTQNEPGIILKVDKKGIVVACKMGSILIKNIQFPGKKSMDVSEFIKGNTIEEGVVLI</sequence>
<evidence type="ECO:0000256" key="7">
    <source>
        <dbReference type="ARBA" id="ARBA00048558"/>
    </source>
</evidence>
<dbReference type="CDD" id="cd08704">
    <property type="entry name" value="Met_tRNA_FMT_C"/>
    <property type="match status" value="1"/>
</dbReference>
<evidence type="ECO:0000256" key="5">
    <source>
        <dbReference type="ARBA" id="ARBA00022679"/>
    </source>
</evidence>
<evidence type="ECO:0000256" key="4">
    <source>
        <dbReference type="ARBA" id="ARBA00016014"/>
    </source>
</evidence>
<protein>
    <recommendedName>
        <fullName evidence="4 8">Methionyl-tRNA formyltransferase</fullName>
        <ecNumber evidence="3 8">2.1.2.9</ecNumber>
    </recommendedName>
</protein>
<feature type="domain" description="Formyl transferase C-terminal" evidence="10">
    <location>
        <begin position="204"/>
        <end position="300"/>
    </location>
</feature>
<dbReference type="AlphaFoldDB" id="A0A1M6JAL4"/>
<keyword evidence="6 8" id="KW-0648">Protein biosynthesis</keyword>
<dbReference type="GO" id="GO:0004479">
    <property type="term" value="F:methionyl-tRNA formyltransferase activity"/>
    <property type="evidence" value="ECO:0007669"/>
    <property type="project" value="UniProtKB-UniRule"/>
</dbReference>
<dbReference type="EMBL" id="FRAD01000003">
    <property type="protein sequence ID" value="SHJ43714.1"/>
    <property type="molecule type" value="Genomic_DNA"/>
</dbReference>
<dbReference type="InterPro" id="IPR001555">
    <property type="entry name" value="GART_AS"/>
</dbReference>
<evidence type="ECO:0000259" key="10">
    <source>
        <dbReference type="Pfam" id="PF02911"/>
    </source>
</evidence>
<dbReference type="InterPro" id="IPR002376">
    <property type="entry name" value="Formyl_transf_N"/>
</dbReference>
<dbReference type="Proteomes" id="UP000183952">
    <property type="component" value="Unassembled WGS sequence"/>
</dbReference>
<dbReference type="InterPro" id="IPR041711">
    <property type="entry name" value="Met-tRNA-FMT_N"/>
</dbReference>
<dbReference type="Gene3D" id="3.10.25.10">
    <property type="entry name" value="Formyl transferase, C-terminal domain"/>
    <property type="match status" value="1"/>
</dbReference>
<dbReference type="OrthoDB" id="9802815at2"/>
<accession>A0A1M6JAL4</accession>
<reference evidence="11 12" key="1">
    <citation type="submission" date="2016-11" db="EMBL/GenBank/DDBJ databases">
        <authorList>
            <person name="Jaros S."/>
            <person name="Januszkiewicz K."/>
            <person name="Wedrychowicz H."/>
        </authorList>
    </citation>
    <scope>NUCLEOTIDE SEQUENCE [LARGE SCALE GENOMIC DNA]</scope>
    <source>
        <strain evidence="11 12">DSM 3090</strain>
    </source>
</reference>
<proteinExistence type="inferred from homology"/>
<dbReference type="InterPro" id="IPR011034">
    <property type="entry name" value="Formyl_transferase-like_C_sf"/>
</dbReference>
<comment type="similarity">
    <text evidence="2 8">Belongs to the Fmt family.</text>
</comment>
<evidence type="ECO:0000256" key="1">
    <source>
        <dbReference type="ARBA" id="ARBA00002606"/>
    </source>
</evidence>
<dbReference type="Gene3D" id="3.40.50.170">
    <property type="entry name" value="Formyl transferase, N-terminal domain"/>
    <property type="match status" value="1"/>
</dbReference>
<evidence type="ECO:0000256" key="8">
    <source>
        <dbReference type="HAMAP-Rule" id="MF_00182"/>
    </source>
</evidence>
<evidence type="ECO:0000256" key="6">
    <source>
        <dbReference type="ARBA" id="ARBA00022917"/>
    </source>
</evidence>
<evidence type="ECO:0000256" key="3">
    <source>
        <dbReference type="ARBA" id="ARBA00012261"/>
    </source>
</evidence>
<dbReference type="RefSeq" id="WP_072901145.1">
    <property type="nucleotide sequence ID" value="NZ_FRAD01000003.1"/>
</dbReference>
<keyword evidence="12" id="KW-1185">Reference proteome</keyword>
<dbReference type="GO" id="GO:0005829">
    <property type="term" value="C:cytosol"/>
    <property type="evidence" value="ECO:0007669"/>
    <property type="project" value="TreeGrafter"/>
</dbReference>
<feature type="binding site" evidence="8">
    <location>
        <begin position="109"/>
        <end position="112"/>
    </location>
    <ligand>
        <name>(6S)-5,6,7,8-tetrahydrofolate</name>
        <dbReference type="ChEBI" id="CHEBI:57453"/>
    </ligand>
</feature>
<keyword evidence="5 8" id="KW-0808">Transferase</keyword>
<feature type="domain" description="Formyl transferase N-terminal" evidence="9">
    <location>
        <begin position="1"/>
        <end position="179"/>
    </location>
</feature>
<dbReference type="SUPFAM" id="SSF53328">
    <property type="entry name" value="Formyltransferase"/>
    <property type="match status" value="1"/>
</dbReference>
<dbReference type="NCBIfam" id="TIGR00460">
    <property type="entry name" value="fmt"/>
    <property type="match status" value="1"/>
</dbReference>
<dbReference type="InterPro" id="IPR036477">
    <property type="entry name" value="Formyl_transf_N_sf"/>
</dbReference>
<organism evidence="11 12">
    <name type="scientific">Hathewaya proteolytica DSM 3090</name>
    <dbReference type="NCBI Taxonomy" id="1121331"/>
    <lineage>
        <taxon>Bacteria</taxon>
        <taxon>Bacillati</taxon>
        <taxon>Bacillota</taxon>
        <taxon>Clostridia</taxon>
        <taxon>Eubacteriales</taxon>
        <taxon>Clostridiaceae</taxon>
        <taxon>Hathewaya</taxon>
    </lineage>
</organism>
<name>A0A1M6JAL4_9CLOT</name>
<evidence type="ECO:0000259" key="9">
    <source>
        <dbReference type="Pfam" id="PF00551"/>
    </source>
</evidence>
<dbReference type="PANTHER" id="PTHR11138">
    <property type="entry name" value="METHIONYL-TRNA FORMYLTRANSFERASE"/>
    <property type="match status" value="1"/>
</dbReference>
<dbReference type="InterPro" id="IPR005793">
    <property type="entry name" value="Formyl_trans_C"/>
</dbReference>
<dbReference type="Pfam" id="PF02911">
    <property type="entry name" value="Formyl_trans_C"/>
    <property type="match status" value="1"/>
</dbReference>
<dbReference type="STRING" id="1121331.SAMN02745248_00111"/>
<comment type="function">
    <text evidence="1 8">Attaches a formyl group to the free amino group of methionyl-tRNA(fMet). The formyl group appears to play a dual role in the initiator identity of N-formylmethionyl-tRNA by promoting its recognition by IF2 and preventing the misappropriation of this tRNA by the elongation apparatus.</text>
</comment>
<dbReference type="Pfam" id="PF00551">
    <property type="entry name" value="Formyl_trans_N"/>
    <property type="match status" value="1"/>
</dbReference>
<dbReference type="InterPro" id="IPR005794">
    <property type="entry name" value="Fmt"/>
</dbReference>
<dbReference type="InterPro" id="IPR037022">
    <property type="entry name" value="Formyl_trans_C_sf"/>
</dbReference>
<dbReference type="EC" id="2.1.2.9" evidence="3 8"/>
<dbReference type="InterPro" id="IPR044135">
    <property type="entry name" value="Met-tRNA-FMT_C"/>
</dbReference>
<dbReference type="SUPFAM" id="SSF50486">
    <property type="entry name" value="FMT C-terminal domain-like"/>
    <property type="match status" value="1"/>
</dbReference>
<evidence type="ECO:0000256" key="2">
    <source>
        <dbReference type="ARBA" id="ARBA00010699"/>
    </source>
</evidence>
<dbReference type="CDD" id="cd08646">
    <property type="entry name" value="FMT_core_Met-tRNA-FMT_N"/>
    <property type="match status" value="1"/>
</dbReference>
<dbReference type="PROSITE" id="PS00373">
    <property type="entry name" value="GART"/>
    <property type="match status" value="1"/>
</dbReference>
<evidence type="ECO:0000313" key="11">
    <source>
        <dbReference type="EMBL" id="SHJ43714.1"/>
    </source>
</evidence>
<dbReference type="PANTHER" id="PTHR11138:SF5">
    <property type="entry name" value="METHIONYL-TRNA FORMYLTRANSFERASE, MITOCHONDRIAL"/>
    <property type="match status" value="1"/>
</dbReference>
<evidence type="ECO:0000313" key="12">
    <source>
        <dbReference type="Proteomes" id="UP000183952"/>
    </source>
</evidence>
<comment type="catalytic activity">
    <reaction evidence="7 8">
        <text>L-methionyl-tRNA(fMet) + (6R)-10-formyltetrahydrofolate = N-formyl-L-methionyl-tRNA(fMet) + (6S)-5,6,7,8-tetrahydrofolate + H(+)</text>
        <dbReference type="Rhea" id="RHEA:24380"/>
        <dbReference type="Rhea" id="RHEA-COMP:9952"/>
        <dbReference type="Rhea" id="RHEA-COMP:9953"/>
        <dbReference type="ChEBI" id="CHEBI:15378"/>
        <dbReference type="ChEBI" id="CHEBI:57453"/>
        <dbReference type="ChEBI" id="CHEBI:78530"/>
        <dbReference type="ChEBI" id="CHEBI:78844"/>
        <dbReference type="ChEBI" id="CHEBI:195366"/>
        <dbReference type="EC" id="2.1.2.9"/>
    </reaction>
</comment>
<gene>
    <name evidence="8" type="primary">fmt</name>
    <name evidence="11" type="ORF">SAMN02745248_00111</name>
</gene>